<dbReference type="Proteomes" id="UP000001431">
    <property type="component" value="Chromosome"/>
</dbReference>
<dbReference type="STRING" id="410359.Pcal_0219"/>
<evidence type="ECO:0000259" key="5">
    <source>
        <dbReference type="PROSITE" id="PS50893"/>
    </source>
</evidence>
<organism evidence="6 7">
    <name type="scientific">Pyrobaculum calidifontis (strain DSM 21063 / JCM 11548 / VA1)</name>
    <dbReference type="NCBI Taxonomy" id="410359"/>
    <lineage>
        <taxon>Archaea</taxon>
        <taxon>Thermoproteota</taxon>
        <taxon>Thermoprotei</taxon>
        <taxon>Thermoproteales</taxon>
        <taxon>Thermoproteaceae</taxon>
        <taxon>Pyrobaculum</taxon>
    </lineage>
</organism>
<dbReference type="Gene3D" id="3.40.50.300">
    <property type="entry name" value="P-loop containing nucleotide triphosphate hydrolases"/>
    <property type="match status" value="1"/>
</dbReference>
<dbReference type="PROSITE" id="PS00211">
    <property type="entry name" value="ABC_TRANSPORTER_1"/>
    <property type="match status" value="1"/>
</dbReference>
<dbReference type="InterPro" id="IPR027417">
    <property type="entry name" value="P-loop_NTPase"/>
</dbReference>
<dbReference type="EMBL" id="CP000561">
    <property type="protein sequence ID" value="ABO07656.1"/>
    <property type="molecule type" value="Genomic_DNA"/>
</dbReference>
<dbReference type="KEGG" id="pcl:Pcal_0219"/>
<comment type="similarity">
    <text evidence="1">Belongs to the ABC transporter superfamily.</text>
</comment>
<dbReference type="InterPro" id="IPR003439">
    <property type="entry name" value="ABC_transporter-like_ATP-bd"/>
</dbReference>
<evidence type="ECO:0000256" key="3">
    <source>
        <dbReference type="ARBA" id="ARBA00022741"/>
    </source>
</evidence>
<evidence type="ECO:0000256" key="1">
    <source>
        <dbReference type="ARBA" id="ARBA00005417"/>
    </source>
</evidence>
<evidence type="ECO:0000313" key="7">
    <source>
        <dbReference type="Proteomes" id="UP000001431"/>
    </source>
</evidence>
<keyword evidence="3" id="KW-0547">Nucleotide-binding</keyword>
<dbReference type="InterPro" id="IPR003593">
    <property type="entry name" value="AAA+_ATPase"/>
</dbReference>
<dbReference type="SUPFAM" id="SSF52540">
    <property type="entry name" value="P-loop containing nucleoside triphosphate hydrolases"/>
    <property type="match status" value="1"/>
</dbReference>
<dbReference type="AlphaFoldDB" id="A3MSN9"/>
<dbReference type="HOGENOM" id="CLU_000604_1_2_2"/>
<proteinExistence type="inferred from homology"/>
<dbReference type="SMART" id="SM00382">
    <property type="entry name" value="AAA"/>
    <property type="match status" value="1"/>
</dbReference>
<dbReference type="InterPro" id="IPR017871">
    <property type="entry name" value="ABC_transporter-like_CS"/>
</dbReference>
<evidence type="ECO:0000256" key="4">
    <source>
        <dbReference type="ARBA" id="ARBA00022840"/>
    </source>
</evidence>
<dbReference type="Pfam" id="PF00005">
    <property type="entry name" value="ABC_tran"/>
    <property type="match status" value="1"/>
</dbReference>
<evidence type="ECO:0000313" key="6">
    <source>
        <dbReference type="EMBL" id="ABO07656.1"/>
    </source>
</evidence>
<feature type="domain" description="ABC transporter" evidence="5">
    <location>
        <begin position="25"/>
        <end position="255"/>
    </location>
</feature>
<protein>
    <submittedName>
        <fullName evidence="6">ABC transporter related protein</fullName>
    </submittedName>
</protein>
<accession>A3MSN9</accession>
<dbReference type="PANTHER" id="PTHR42711">
    <property type="entry name" value="ABC TRANSPORTER ATP-BINDING PROTEIN"/>
    <property type="match status" value="1"/>
</dbReference>
<keyword evidence="2" id="KW-0813">Transport</keyword>
<dbReference type="InterPro" id="IPR050763">
    <property type="entry name" value="ABC_transporter_ATP-binding"/>
</dbReference>
<reference evidence="6" key="1">
    <citation type="submission" date="2007-02" db="EMBL/GenBank/DDBJ databases">
        <title>Complete sequence of Pyrobaculum calidifontis JCM 11548.</title>
        <authorList>
            <consortium name="US DOE Joint Genome Institute"/>
            <person name="Copeland A."/>
            <person name="Lucas S."/>
            <person name="Lapidus A."/>
            <person name="Barry K."/>
            <person name="Glavina del Rio T."/>
            <person name="Dalin E."/>
            <person name="Tice H."/>
            <person name="Pitluck S."/>
            <person name="Chain P."/>
            <person name="Malfatti S."/>
            <person name="Shin M."/>
            <person name="Vergez L."/>
            <person name="Schmutz J."/>
            <person name="Larimer F."/>
            <person name="Land M."/>
            <person name="Hauser L."/>
            <person name="Kyrpides N."/>
            <person name="Mikhailova N."/>
            <person name="Cozen A.E."/>
            <person name="Fitz-Gibbon S.T."/>
            <person name="House C.H."/>
            <person name="Saltikov C."/>
            <person name="Lowe T.M."/>
            <person name="Richardson P."/>
        </authorList>
    </citation>
    <scope>NUCLEOTIDE SEQUENCE [LARGE SCALE GENOMIC DNA]</scope>
    <source>
        <strain evidence="6">JCM 11548</strain>
    </source>
</reference>
<dbReference type="GO" id="GO:0005524">
    <property type="term" value="F:ATP binding"/>
    <property type="evidence" value="ECO:0007669"/>
    <property type="project" value="UniProtKB-KW"/>
</dbReference>
<keyword evidence="7" id="KW-1185">Reference proteome</keyword>
<evidence type="ECO:0000256" key="2">
    <source>
        <dbReference type="ARBA" id="ARBA00022448"/>
    </source>
</evidence>
<dbReference type="eggNOG" id="arCOG00194">
    <property type="taxonomic scope" value="Archaea"/>
</dbReference>
<keyword evidence="4" id="KW-0067">ATP-binding</keyword>
<dbReference type="PANTHER" id="PTHR42711:SF5">
    <property type="entry name" value="ABC TRANSPORTER ATP-BINDING PROTEIN NATA"/>
    <property type="match status" value="1"/>
</dbReference>
<dbReference type="PROSITE" id="PS50893">
    <property type="entry name" value="ABC_TRANSPORTER_2"/>
    <property type="match status" value="1"/>
</dbReference>
<name>A3MSN9_PYRCJ</name>
<sequence>MAEGTCPYLLVSEKLIFQLGVAVVIVCENLGRRYGDFWALRGVTFEVGKGVVAGVLGPNGAGKTTLVRILTTELMPSEGRALVAGLDVVKEAEKVRRVIAAVPQEARPIDFLTPYEFVYSYLLLRGYPRREAKRRAEDALKTFGLWEVRGREIDTLSGGMKRRVLVASVFAADVDVVFLDEPTTGLDVYSRRMVWNAVSEMKRRGVTVLLTTHYVEEAAALSDVVVVINRGRVVDIAPPGALVEKVPGRYVVEVYGTDGAVAESRARIKIGDRVLYYVDSPPPLAEPRGAKIVVRPKSLEDYILINVGEVEEDYEDD</sequence>
<dbReference type="GO" id="GO:0016887">
    <property type="term" value="F:ATP hydrolysis activity"/>
    <property type="evidence" value="ECO:0007669"/>
    <property type="project" value="InterPro"/>
</dbReference>
<gene>
    <name evidence="6" type="ordered locus">Pcal_0219</name>
</gene>